<dbReference type="InterPro" id="IPR003752">
    <property type="entry name" value="DiS_bond_form_DsbB/BdbC"/>
</dbReference>
<accession>A0A1S1MYW4</accession>
<evidence type="ECO:0000256" key="6">
    <source>
        <dbReference type="ARBA" id="ARBA00023136"/>
    </source>
</evidence>
<dbReference type="OrthoDB" id="3711263at2"/>
<dbReference type="STRING" id="1859457.BET10_05620"/>
<evidence type="ECO:0000256" key="4">
    <source>
        <dbReference type="ARBA" id="ARBA00022982"/>
    </source>
</evidence>
<name>A0A1S1MYW4_9GAMM</name>
<dbReference type="SUPFAM" id="SSF158442">
    <property type="entry name" value="DsbB-like"/>
    <property type="match status" value="1"/>
</dbReference>
<sequence length="168" mass="19009">MNSDFIYGRATLVASLLTIVFLIIALIMQYGFKMMPCPLCLVQRGVFVLLFITILSEYLSRNKTKVSATFRLFSVFFSAAGMGIAGRHVWLQNTPASELPSCLPSLDYLIDTFSFAQIITKVFAGSSECSEVSWTFLGLTIPEQTFIIFFLYFIFSLIKFYPFLHQGK</sequence>
<feature type="transmembrane region" description="Helical" evidence="8">
    <location>
        <begin position="146"/>
        <end position="164"/>
    </location>
</feature>
<organism evidence="9 10">
    <name type="scientific">Pseudoalteromonas amylolytica</name>
    <dbReference type="NCBI Taxonomy" id="1859457"/>
    <lineage>
        <taxon>Bacteria</taxon>
        <taxon>Pseudomonadati</taxon>
        <taxon>Pseudomonadota</taxon>
        <taxon>Gammaproteobacteria</taxon>
        <taxon>Alteromonadales</taxon>
        <taxon>Pseudoalteromonadaceae</taxon>
        <taxon>Pseudoalteromonas</taxon>
    </lineage>
</organism>
<dbReference type="RefSeq" id="WP_070983526.1">
    <property type="nucleotide sequence ID" value="NZ_MKJU01000008.1"/>
</dbReference>
<dbReference type="PANTHER" id="PTHR36570:SF3">
    <property type="entry name" value="DISULFIDE BOND FORMATION PROTEIN B"/>
    <property type="match status" value="1"/>
</dbReference>
<keyword evidence="4" id="KW-0249">Electron transport</keyword>
<dbReference type="InterPro" id="IPR023380">
    <property type="entry name" value="DsbB-like_sf"/>
</dbReference>
<gene>
    <name evidence="9" type="ORF">BET10_05620</name>
</gene>
<dbReference type="AlphaFoldDB" id="A0A1S1MYW4"/>
<keyword evidence="7" id="KW-0676">Redox-active center</keyword>
<dbReference type="GO" id="GO:0005886">
    <property type="term" value="C:plasma membrane"/>
    <property type="evidence" value="ECO:0007669"/>
    <property type="project" value="UniProtKB-SubCell"/>
</dbReference>
<comment type="subcellular location">
    <subcellularLocation>
        <location evidence="1">Cell membrane</location>
        <topology evidence="1">Multi-pass membrane protein</topology>
    </subcellularLocation>
</comment>
<dbReference type="PANTHER" id="PTHR36570">
    <property type="entry name" value="DISULFIDE BOND FORMATION PROTEIN B"/>
    <property type="match status" value="1"/>
</dbReference>
<keyword evidence="3 8" id="KW-0812">Transmembrane</keyword>
<evidence type="ECO:0000256" key="8">
    <source>
        <dbReference type="SAM" id="Phobius"/>
    </source>
</evidence>
<evidence type="ECO:0000313" key="10">
    <source>
        <dbReference type="Proteomes" id="UP000179786"/>
    </source>
</evidence>
<keyword evidence="10" id="KW-1185">Reference proteome</keyword>
<evidence type="ECO:0000256" key="1">
    <source>
        <dbReference type="ARBA" id="ARBA00004651"/>
    </source>
</evidence>
<dbReference type="Gene3D" id="1.20.1550.10">
    <property type="entry name" value="DsbB-like"/>
    <property type="match status" value="1"/>
</dbReference>
<dbReference type="InterPro" id="IPR050183">
    <property type="entry name" value="DsbB"/>
</dbReference>
<dbReference type="Pfam" id="PF02600">
    <property type="entry name" value="DsbB"/>
    <property type="match status" value="1"/>
</dbReference>
<dbReference type="GO" id="GO:0006457">
    <property type="term" value="P:protein folding"/>
    <property type="evidence" value="ECO:0007669"/>
    <property type="project" value="InterPro"/>
</dbReference>
<keyword evidence="5 8" id="KW-1133">Transmembrane helix</keyword>
<evidence type="ECO:0000313" key="9">
    <source>
        <dbReference type="EMBL" id="OHU92402.1"/>
    </source>
</evidence>
<dbReference type="EMBL" id="MKJU01000008">
    <property type="protein sequence ID" value="OHU92402.1"/>
    <property type="molecule type" value="Genomic_DNA"/>
</dbReference>
<feature type="transmembrane region" description="Helical" evidence="8">
    <location>
        <begin position="72"/>
        <end position="90"/>
    </location>
</feature>
<dbReference type="Proteomes" id="UP000179786">
    <property type="component" value="Unassembled WGS sequence"/>
</dbReference>
<protein>
    <recommendedName>
        <fullName evidence="11">Disulfide bond formation protein B</fullName>
    </recommendedName>
</protein>
<evidence type="ECO:0000256" key="2">
    <source>
        <dbReference type="ARBA" id="ARBA00022475"/>
    </source>
</evidence>
<keyword evidence="4" id="KW-0813">Transport</keyword>
<dbReference type="GO" id="GO:0015035">
    <property type="term" value="F:protein-disulfide reductase activity"/>
    <property type="evidence" value="ECO:0007669"/>
    <property type="project" value="InterPro"/>
</dbReference>
<feature type="transmembrane region" description="Helical" evidence="8">
    <location>
        <begin position="12"/>
        <end position="30"/>
    </location>
</feature>
<evidence type="ECO:0000256" key="7">
    <source>
        <dbReference type="ARBA" id="ARBA00023284"/>
    </source>
</evidence>
<reference evidence="9 10" key="1">
    <citation type="submission" date="2016-09" db="EMBL/GenBank/DDBJ databases">
        <title>Pseudoalteromonas amylolytica sp. nov., isolated from the surface seawater.</title>
        <authorList>
            <person name="Wu Y.-H."/>
            <person name="Cheng H."/>
            <person name="Jin X.-B."/>
            <person name="Wang C.-S."/>
            <person name="Xu X.-W."/>
        </authorList>
    </citation>
    <scope>NUCLEOTIDE SEQUENCE [LARGE SCALE GENOMIC DNA]</scope>
    <source>
        <strain evidence="9 10">JW1</strain>
    </source>
</reference>
<keyword evidence="2" id="KW-1003">Cell membrane</keyword>
<proteinExistence type="predicted"/>
<evidence type="ECO:0008006" key="11">
    <source>
        <dbReference type="Google" id="ProtNLM"/>
    </source>
</evidence>
<evidence type="ECO:0000256" key="5">
    <source>
        <dbReference type="ARBA" id="ARBA00022989"/>
    </source>
</evidence>
<evidence type="ECO:0000256" key="3">
    <source>
        <dbReference type="ARBA" id="ARBA00022692"/>
    </source>
</evidence>
<keyword evidence="6 8" id="KW-0472">Membrane</keyword>
<feature type="transmembrane region" description="Helical" evidence="8">
    <location>
        <begin position="42"/>
        <end position="60"/>
    </location>
</feature>
<comment type="caution">
    <text evidence="9">The sequence shown here is derived from an EMBL/GenBank/DDBJ whole genome shotgun (WGS) entry which is preliminary data.</text>
</comment>